<organism evidence="1 2">
    <name type="scientific">Helianthus annuus</name>
    <name type="common">Common sunflower</name>
    <dbReference type="NCBI Taxonomy" id="4232"/>
    <lineage>
        <taxon>Eukaryota</taxon>
        <taxon>Viridiplantae</taxon>
        <taxon>Streptophyta</taxon>
        <taxon>Embryophyta</taxon>
        <taxon>Tracheophyta</taxon>
        <taxon>Spermatophyta</taxon>
        <taxon>Magnoliopsida</taxon>
        <taxon>eudicotyledons</taxon>
        <taxon>Gunneridae</taxon>
        <taxon>Pentapetalae</taxon>
        <taxon>asterids</taxon>
        <taxon>campanulids</taxon>
        <taxon>Asterales</taxon>
        <taxon>Asteraceae</taxon>
        <taxon>Asteroideae</taxon>
        <taxon>Heliantheae alliance</taxon>
        <taxon>Heliantheae</taxon>
        <taxon>Helianthus</taxon>
    </lineage>
</organism>
<dbReference type="AlphaFoldDB" id="A0A251U078"/>
<accession>A0A251U078</accession>
<name>A0A251U078_HELAN</name>
<reference evidence="2" key="1">
    <citation type="journal article" date="2017" name="Nature">
        <title>The sunflower genome provides insights into oil metabolism, flowering and Asterid evolution.</title>
        <authorList>
            <person name="Badouin H."/>
            <person name="Gouzy J."/>
            <person name="Grassa C.J."/>
            <person name="Murat F."/>
            <person name="Staton S.E."/>
            <person name="Cottret L."/>
            <person name="Lelandais-Briere C."/>
            <person name="Owens G.L."/>
            <person name="Carrere S."/>
            <person name="Mayjonade B."/>
            <person name="Legrand L."/>
            <person name="Gill N."/>
            <person name="Kane N.C."/>
            <person name="Bowers J.E."/>
            <person name="Hubner S."/>
            <person name="Bellec A."/>
            <person name="Berard A."/>
            <person name="Berges H."/>
            <person name="Blanchet N."/>
            <person name="Boniface M.C."/>
            <person name="Brunel D."/>
            <person name="Catrice O."/>
            <person name="Chaidir N."/>
            <person name="Claudel C."/>
            <person name="Donnadieu C."/>
            <person name="Faraut T."/>
            <person name="Fievet G."/>
            <person name="Helmstetter N."/>
            <person name="King M."/>
            <person name="Knapp S.J."/>
            <person name="Lai Z."/>
            <person name="Le Paslier M.C."/>
            <person name="Lippi Y."/>
            <person name="Lorenzon L."/>
            <person name="Mandel J.R."/>
            <person name="Marage G."/>
            <person name="Marchand G."/>
            <person name="Marquand E."/>
            <person name="Bret-Mestries E."/>
            <person name="Morien E."/>
            <person name="Nambeesan S."/>
            <person name="Nguyen T."/>
            <person name="Pegot-Espagnet P."/>
            <person name="Pouilly N."/>
            <person name="Raftis F."/>
            <person name="Sallet E."/>
            <person name="Schiex T."/>
            <person name="Thomas J."/>
            <person name="Vandecasteele C."/>
            <person name="Vares D."/>
            <person name="Vear F."/>
            <person name="Vautrin S."/>
            <person name="Crespi M."/>
            <person name="Mangin B."/>
            <person name="Burke J.M."/>
            <person name="Salse J."/>
            <person name="Munos S."/>
            <person name="Vincourt P."/>
            <person name="Rieseberg L.H."/>
            <person name="Langlade N.B."/>
        </authorList>
    </citation>
    <scope>NUCLEOTIDE SEQUENCE [LARGE SCALE GENOMIC DNA]</scope>
    <source>
        <strain evidence="2">cv. SF193</strain>
    </source>
</reference>
<keyword evidence="2" id="KW-1185">Reference proteome</keyword>
<proteinExistence type="predicted"/>
<dbReference type="Proteomes" id="UP000215914">
    <property type="component" value="Chromosome 9"/>
</dbReference>
<protein>
    <submittedName>
        <fullName evidence="1">Uncharacterized protein</fullName>
    </submittedName>
</protein>
<evidence type="ECO:0000313" key="2">
    <source>
        <dbReference type="Proteomes" id="UP000215914"/>
    </source>
</evidence>
<evidence type="ECO:0000313" key="1">
    <source>
        <dbReference type="EMBL" id="OTG16232.1"/>
    </source>
</evidence>
<sequence length="75" mass="7829">MSPMTRAKGMVSMDHWGLGSDILIRPQVFNAPSNIPLFALTNAPLGAPPQTNTSTSVTVSPFIFNGSSTADPVLG</sequence>
<gene>
    <name evidence="1" type="ORF">HannXRQ_Chr09g0269161</name>
</gene>
<dbReference type="EMBL" id="CM007898">
    <property type="protein sequence ID" value="OTG16232.1"/>
    <property type="molecule type" value="Genomic_DNA"/>
</dbReference>
<dbReference type="InParanoid" id="A0A251U078"/>